<sequence length="153" mass="16719">MTSAFEERMSVEWLIIPFVVMIPSLVVLLVEPHLLTFLVVGGILALLVWSVFAARISVTVGQDTVDVAGPFYRREIPVSEITDVNVRREDEKDHSWLKWPVVGKAATPPGVRISLGGVMGARITTTTGETWTVFLSGRGQADECVAEVRDALG</sequence>
<feature type="transmembrane region" description="Helical" evidence="1">
    <location>
        <begin position="36"/>
        <end position="54"/>
    </location>
</feature>
<proteinExistence type="predicted"/>
<gene>
    <name evidence="2" type="ORF">H9870_11660</name>
</gene>
<accession>A0A9D1RS67</accession>
<dbReference type="EMBL" id="DXGC01000097">
    <property type="protein sequence ID" value="HIW92303.1"/>
    <property type="molecule type" value="Genomic_DNA"/>
</dbReference>
<evidence type="ECO:0000313" key="3">
    <source>
        <dbReference type="Proteomes" id="UP000824190"/>
    </source>
</evidence>
<keyword evidence="1" id="KW-0812">Transmembrane</keyword>
<evidence type="ECO:0000256" key="1">
    <source>
        <dbReference type="SAM" id="Phobius"/>
    </source>
</evidence>
<comment type="caution">
    <text evidence="2">The sequence shown here is derived from an EMBL/GenBank/DDBJ whole genome shotgun (WGS) entry which is preliminary data.</text>
</comment>
<organism evidence="2 3">
    <name type="scientific">Candidatus Corynebacterium avicola</name>
    <dbReference type="NCBI Taxonomy" id="2838527"/>
    <lineage>
        <taxon>Bacteria</taxon>
        <taxon>Bacillati</taxon>
        <taxon>Actinomycetota</taxon>
        <taxon>Actinomycetes</taxon>
        <taxon>Mycobacteriales</taxon>
        <taxon>Corynebacteriaceae</taxon>
        <taxon>Corynebacterium</taxon>
    </lineage>
</organism>
<keyword evidence="1" id="KW-0472">Membrane</keyword>
<feature type="transmembrane region" description="Helical" evidence="1">
    <location>
        <begin position="12"/>
        <end position="30"/>
    </location>
</feature>
<name>A0A9D1RS67_9CORY</name>
<reference evidence="2" key="1">
    <citation type="journal article" date="2021" name="PeerJ">
        <title>Extensive microbial diversity within the chicken gut microbiome revealed by metagenomics and culture.</title>
        <authorList>
            <person name="Gilroy R."/>
            <person name="Ravi A."/>
            <person name="Getino M."/>
            <person name="Pursley I."/>
            <person name="Horton D.L."/>
            <person name="Alikhan N.F."/>
            <person name="Baker D."/>
            <person name="Gharbi K."/>
            <person name="Hall N."/>
            <person name="Watson M."/>
            <person name="Adriaenssens E.M."/>
            <person name="Foster-Nyarko E."/>
            <person name="Jarju S."/>
            <person name="Secka A."/>
            <person name="Antonio M."/>
            <person name="Oren A."/>
            <person name="Chaudhuri R.R."/>
            <person name="La Ragione R."/>
            <person name="Hildebrand F."/>
            <person name="Pallen M.J."/>
        </authorList>
    </citation>
    <scope>NUCLEOTIDE SEQUENCE</scope>
    <source>
        <strain evidence="2">CHK32-1732</strain>
    </source>
</reference>
<evidence type="ECO:0000313" key="2">
    <source>
        <dbReference type="EMBL" id="HIW92303.1"/>
    </source>
</evidence>
<dbReference type="AlphaFoldDB" id="A0A9D1RS67"/>
<protein>
    <submittedName>
        <fullName evidence="2">EbsA family protein</fullName>
    </submittedName>
</protein>
<keyword evidence="1" id="KW-1133">Transmembrane helix</keyword>
<reference evidence="2" key="2">
    <citation type="submission" date="2021-04" db="EMBL/GenBank/DDBJ databases">
        <authorList>
            <person name="Gilroy R."/>
        </authorList>
    </citation>
    <scope>NUCLEOTIDE SEQUENCE</scope>
    <source>
        <strain evidence="2">CHK32-1732</strain>
    </source>
</reference>
<dbReference type="Proteomes" id="UP000824190">
    <property type="component" value="Unassembled WGS sequence"/>
</dbReference>